<name>A0A1X9MBL2_9BACI</name>
<dbReference type="Proteomes" id="UP000193006">
    <property type="component" value="Chromosome"/>
</dbReference>
<sequence>MIQETHTITSPCKGIIEKVLITEDSYVYEWEKLFFIKTSEGNMEEISVGASGTITSLRIKEGDFVSTESILALLKDDLLITGSD</sequence>
<organism evidence="1 2">
    <name type="scientific">Halalkalibacter krulwichiae</name>
    <dbReference type="NCBI Taxonomy" id="199441"/>
    <lineage>
        <taxon>Bacteria</taxon>
        <taxon>Bacillati</taxon>
        <taxon>Bacillota</taxon>
        <taxon>Bacilli</taxon>
        <taxon>Bacillales</taxon>
        <taxon>Bacillaceae</taxon>
        <taxon>Halalkalibacter</taxon>
    </lineage>
</organism>
<gene>
    <name evidence="1" type="ORF">BkAM31D_09305</name>
</gene>
<proteinExistence type="predicted"/>
<protein>
    <recommendedName>
        <fullName evidence="3">Lipoyl-binding domain-containing protein</fullName>
    </recommendedName>
</protein>
<dbReference type="AlphaFoldDB" id="A0A1X9MBL2"/>
<reference evidence="1 2" key="1">
    <citation type="submission" date="2017-04" db="EMBL/GenBank/DDBJ databases">
        <title>Bacillus krulwichiae AM31D Genome sequencing and assembly.</title>
        <authorList>
            <person name="Krulwich T.A."/>
            <person name="Anastor L."/>
            <person name="Ehrlich R."/>
            <person name="Ehrlich G.D."/>
            <person name="Janto B."/>
        </authorList>
    </citation>
    <scope>NUCLEOTIDE SEQUENCE [LARGE SCALE GENOMIC DNA]</scope>
    <source>
        <strain evidence="1 2">AM31D</strain>
    </source>
</reference>
<dbReference type="RefSeq" id="WP_066151905.1">
    <property type="nucleotide sequence ID" value="NZ_CP020814.1"/>
</dbReference>
<evidence type="ECO:0000313" key="1">
    <source>
        <dbReference type="EMBL" id="ARK30034.1"/>
    </source>
</evidence>
<dbReference type="STRING" id="199441.BkAM31D_09305"/>
<keyword evidence="2" id="KW-1185">Reference proteome</keyword>
<dbReference type="EMBL" id="CP020814">
    <property type="protein sequence ID" value="ARK30034.1"/>
    <property type="molecule type" value="Genomic_DNA"/>
</dbReference>
<evidence type="ECO:0000313" key="2">
    <source>
        <dbReference type="Proteomes" id="UP000193006"/>
    </source>
</evidence>
<dbReference type="SUPFAM" id="SSF51230">
    <property type="entry name" value="Single hybrid motif"/>
    <property type="match status" value="1"/>
</dbReference>
<accession>A0A1X9MBL2</accession>
<evidence type="ECO:0008006" key="3">
    <source>
        <dbReference type="Google" id="ProtNLM"/>
    </source>
</evidence>
<dbReference type="Gene3D" id="2.40.50.100">
    <property type="match status" value="1"/>
</dbReference>
<dbReference type="KEGG" id="bkw:BkAM31D_09305"/>
<dbReference type="InterPro" id="IPR011053">
    <property type="entry name" value="Single_hybrid_motif"/>
</dbReference>